<proteinExistence type="predicted"/>
<name>A0A5B7E6C2_PORTR</name>
<comment type="caution">
    <text evidence="2">The sequence shown here is derived from an EMBL/GenBank/DDBJ whole genome shotgun (WGS) entry which is preliminary data.</text>
</comment>
<organism evidence="2 3">
    <name type="scientific">Portunus trituberculatus</name>
    <name type="common">Swimming crab</name>
    <name type="synonym">Neptunus trituberculatus</name>
    <dbReference type="NCBI Taxonomy" id="210409"/>
    <lineage>
        <taxon>Eukaryota</taxon>
        <taxon>Metazoa</taxon>
        <taxon>Ecdysozoa</taxon>
        <taxon>Arthropoda</taxon>
        <taxon>Crustacea</taxon>
        <taxon>Multicrustacea</taxon>
        <taxon>Malacostraca</taxon>
        <taxon>Eumalacostraca</taxon>
        <taxon>Eucarida</taxon>
        <taxon>Decapoda</taxon>
        <taxon>Pleocyemata</taxon>
        <taxon>Brachyura</taxon>
        <taxon>Eubrachyura</taxon>
        <taxon>Portunoidea</taxon>
        <taxon>Portunidae</taxon>
        <taxon>Portuninae</taxon>
        <taxon>Portunus</taxon>
    </lineage>
</organism>
<dbReference type="EMBL" id="VSRR010001982">
    <property type="protein sequence ID" value="MPC28875.1"/>
    <property type="molecule type" value="Genomic_DNA"/>
</dbReference>
<protein>
    <submittedName>
        <fullName evidence="2">Uncharacterized protein</fullName>
    </submittedName>
</protein>
<evidence type="ECO:0000313" key="2">
    <source>
        <dbReference type="EMBL" id="MPC28875.1"/>
    </source>
</evidence>
<gene>
    <name evidence="2" type="ORF">E2C01_022088</name>
</gene>
<accession>A0A5B7E6C2</accession>
<feature type="region of interest" description="Disordered" evidence="1">
    <location>
        <begin position="1"/>
        <end position="62"/>
    </location>
</feature>
<evidence type="ECO:0000313" key="3">
    <source>
        <dbReference type="Proteomes" id="UP000324222"/>
    </source>
</evidence>
<feature type="compositionally biased region" description="Polar residues" evidence="1">
    <location>
        <begin position="1"/>
        <end position="49"/>
    </location>
</feature>
<evidence type="ECO:0000256" key="1">
    <source>
        <dbReference type="SAM" id="MobiDB-lite"/>
    </source>
</evidence>
<sequence>MYSKLRNTLSHQHHTASQAPNRLAQPGTTSVPPSGHGSQPSPYFTSSMHLQPSLSQLSTSPISPSFSYLPCSSSLYSPTFPIK</sequence>
<dbReference type="AlphaFoldDB" id="A0A5B7E6C2"/>
<dbReference type="Proteomes" id="UP000324222">
    <property type="component" value="Unassembled WGS sequence"/>
</dbReference>
<reference evidence="2 3" key="1">
    <citation type="submission" date="2019-05" db="EMBL/GenBank/DDBJ databases">
        <title>Another draft genome of Portunus trituberculatus and its Hox gene families provides insights of decapod evolution.</title>
        <authorList>
            <person name="Jeong J.-H."/>
            <person name="Song I."/>
            <person name="Kim S."/>
            <person name="Choi T."/>
            <person name="Kim D."/>
            <person name="Ryu S."/>
            <person name="Kim W."/>
        </authorList>
    </citation>
    <scope>NUCLEOTIDE SEQUENCE [LARGE SCALE GENOMIC DNA]</scope>
    <source>
        <tissue evidence="2">Muscle</tissue>
    </source>
</reference>
<feature type="compositionally biased region" description="Low complexity" evidence="1">
    <location>
        <begin position="50"/>
        <end position="62"/>
    </location>
</feature>
<keyword evidence="3" id="KW-1185">Reference proteome</keyword>